<comment type="caution">
    <text evidence="10">The sequence shown here is derived from an EMBL/GenBank/DDBJ whole genome shotgun (WGS) entry which is preliminary data.</text>
</comment>
<keyword evidence="11" id="KW-1185">Reference proteome</keyword>
<organism evidence="10 11">
    <name type="scientific">Pseudomonas poae</name>
    <dbReference type="NCBI Taxonomy" id="200451"/>
    <lineage>
        <taxon>Bacteria</taxon>
        <taxon>Pseudomonadati</taxon>
        <taxon>Pseudomonadota</taxon>
        <taxon>Gammaproteobacteria</taxon>
        <taxon>Pseudomonadales</taxon>
        <taxon>Pseudomonadaceae</taxon>
        <taxon>Pseudomonas</taxon>
    </lineage>
</organism>
<dbReference type="InterPro" id="IPR043129">
    <property type="entry name" value="ATPase_NBD"/>
</dbReference>
<dbReference type="Proteomes" id="UP000238045">
    <property type="component" value="Unassembled WGS sequence"/>
</dbReference>
<gene>
    <name evidence="10" type="ORF">CQZ99_14145</name>
</gene>
<evidence type="ECO:0000256" key="2">
    <source>
        <dbReference type="ARBA" id="ARBA00022741"/>
    </source>
</evidence>
<dbReference type="InterPro" id="IPR018485">
    <property type="entry name" value="FGGY_C"/>
</dbReference>
<comment type="similarity">
    <text evidence="7">Belongs to the FGGY kinase family.</text>
</comment>
<keyword evidence="6" id="KW-0119">Carbohydrate metabolism</keyword>
<evidence type="ECO:0000256" key="3">
    <source>
        <dbReference type="ARBA" id="ARBA00022777"/>
    </source>
</evidence>
<dbReference type="PROSITE" id="PS00445">
    <property type="entry name" value="FGGY_KINASES_2"/>
    <property type="match status" value="1"/>
</dbReference>
<dbReference type="EMBL" id="PCQL01000013">
    <property type="protein sequence ID" value="PRC17433.1"/>
    <property type="molecule type" value="Genomic_DNA"/>
</dbReference>
<dbReference type="Gene3D" id="3.30.420.40">
    <property type="match status" value="2"/>
</dbReference>
<dbReference type="Pfam" id="PF02782">
    <property type="entry name" value="FGGY_C"/>
    <property type="match status" value="1"/>
</dbReference>
<dbReference type="RefSeq" id="WP_105697304.1">
    <property type="nucleotide sequence ID" value="NZ_CP159260.1"/>
</dbReference>
<dbReference type="GO" id="GO:0008741">
    <property type="term" value="F:ribulokinase activity"/>
    <property type="evidence" value="ECO:0007669"/>
    <property type="project" value="InterPro"/>
</dbReference>
<name>A0A2S9EPA2_9PSED</name>
<keyword evidence="3 7" id="KW-0418">Kinase</keyword>
<dbReference type="SUPFAM" id="SSF53067">
    <property type="entry name" value="Actin-like ATPase domain"/>
    <property type="match status" value="2"/>
</dbReference>
<feature type="domain" description="Carbohydrate kinase FGGY C-terminal" evidence="9">
    <location>
        <begin position="256"/>
        <end position="442"/>
    </location>
</feature>
<dbReference type="PANTHER" id="PTHR43435">
    <property type="entry name" value="RIBULOKINASE"/>
    <property type="match status" value="1"/>
</dbReference>
<dbReference type="InterPro" id="IPR018484">
    <property type="entry name" value="FGGY_N"/>
</dbReference>
<accession>A0A2S9EPA2</accession>
<keyword evidence="4" id="KW-0067">ATP-binding</keyword>
<dbReference type="CDD" id="cd07781">
    <property type="entry name" value="ASKHA_NBD_FGGY_L-RBK"/>
    <property type="match status" value="1"/>
</dbReference>
<evidence type="ECO:0000313" key="10">
    <source>
        <dbReference type="EMBL" id="PRC17433.1"/>
    </source>
</evidence>
<keyword evidence="1 7" id="KW-0808">Transferase</keyword>
<evidence type="ECO:0000256" key="1">
    <source>
        <dbReference type="ARBA" id="ARBA00022679"/>
    </source>
</evidence>
<evidence type="ECO:0000256" key="4">
    <source>
        <dbReference type="ARBA" id="ARBA00022840"/>
    </source>
</evidence>
<dbReference type="PIRSF" id="PIRSF000538">
    <property type="entry name" value="GlpK"/>
    <property type="match status" value="1"/>
</dbReference>
<feature type="domain" description="Carbohydrate kinase FGGY N-terminal" evidence="8">
    <location>
        <begin position="4"/>
        <end position="244"/>
    </location>
</feature>
<dbReference type="GO" id="GO:0005524">
    <property type="term" value="F:ATP binding"/>
    <property type="evidence" value="ECO:0007669"/>
    <property type="project" value="UniProtKB-KW"/>
</dbReference>
<evidence type="ECO:0000256" key="5">
    <source>
        <dbReference type="ARBA" id="ARBA00022935"/>
    </source>
</evidence>
<protein>
    <submittedName>
        <fullName evidence="10">Sugar kinase</fullName>
    </submittedName>
</protein>
<dbReference type="GO" id="GO:0019150">
    <property type="term" value="F:D-ribulokinase activity"/>
    <property type="evidence" value="ECO:0007669"/>
    <property type="project" value="TreeGrafter"/>
</dbReference>
<dbReference type="Pfam" id="PF00370">
    <property type="entry name" value="FGGY_N"/>
    <property type="match status" value="1"/>
</dbReference>
<evidence type="ECO:0000313" key="11">
    <source>
        <dbReference type="Proteomes" id="UP000238045"/>
    </source>
</evidence>
<dbReference type="AlphaFoldDB" id="A0A2S9EPA2"/>
<sequence length="506" mass="54717">MTLLLGLDFGTGGVRAGLYDLHSHKLVQVAEAPYTTHYPQLGWAEQAPADWWSALGKACRQLMSQAGHPQVAAVCVATTASTVVAAQSDGQPLAPALLWMDCRAAVESARTAQVSHPMMNQGGDAVEWLVPKAMWLAEHEPEVYRRAARICEAVDWLHFQLTGRWVASQLNASCKWNYDTQRQRFPVELYAELGIPELAEKLPPEVIKVGGRIGPLTADAANHLGLSRDTLVAQGGIDAHMAMLSAGTTGAGELLFIGGTSVVQLMHTPKRIDVPGIWGPYPDALLDGQWLMEGGQVSAGSILNWLAQKMFGLDDAGHQQLIRQAAALQPGSTGLLVLDYWMGNRTPYRSPDMRGAIMGLSLNHDRHDLYRASVEAIALGSANIFHTWRSQGIEITRVVAAGGFQKNPLWLQATVDATGVPFEMVPHDNLTLIGTAAAAACALGEFSDLQQAATYFTTTGRLIEPDPYAHEQYIELLDRYRAATDSVAPIICKPPANRVLGVRPAA</sequence>
<dbReference type="GO" id="GO:0005737">
    <property type="term" value="C:cytoplasm"/>
    <property type="evidence" value="ECO:0007669"/>
    <property type="project" value="TreeGrafter"/>
</dbReference>
<dbReference type="InterPro" id="IPR018483">
    <property type="entry name" value="Carb_kinase_FGGY_CS"/>
</dbReference>
<keyword evidence="2" id="KW-0547">Nucleotide-binding</keyword>
<dbReference type="PANTHER" id="PTHR43435:SF4">
    <property type="entry name" value="FGGY CARBOHYDRATE KINASE DOMAIN-CONTAINING PROTEIN"/>
    <property type="match status" value="1"/>
</dbReference>
<evidence type="ECO:0000256" key="6">
    <source>
        <dbReference type="ARBA" id="ARBA00023277"/>
    </source>
</evidence>
<keyword evidence="5" id="KW-0054">Arabinose catabolism</keyword>
<proteinExistence type="inferred from homology"/>
<reference evidence="10 11" key="1">
    <citation type="submission" date="2017-09" db="EMBL/GenBank/DDBJ databases">
        <title>Genomic, metabolic, and phenotypic characteristics of bacterial isolates from the natural microbiome of the model nematode Caenorhabditis elegans.</title>
        <authorList>
            <person name="Zimmermann J."/>
            <person name="Obeng N."/>
            <person name="Yang W."/>
            <person name="Obeng O."/>
            <person name="Kissoyan K."/>
            <person name="Pees B."/>
            <person name="Dirksen P."/>
            <person name="Hoppner M."/>
            <person name="Franke A."/>
            <person name="Rosenstiel P."/>
            <person name="Leippe M."/>
            <person name="Dierking K."/>
            <person name="Kaleta C."/>
            <person name="Schulenburg H."/>
        </authorList>
    </citation>
    <scope>NUCLEOTIDE SEQUENCE [LARGE SCALE GENOMIC DNA]</scope>
    <source>
        <strain evidence="10 11">MYb117</strain>
    </source>
</reference>
<dbReference type="InterPro" id="IPR000577">
    <property type="entry name" value="Carb_kinase_FGGY"/>
</dbReference>
<evidence type="ECO:0000256" key="7">
    <source>
        <dbReference type="RuleBase" id="RU003733"/>
    </source>
</evidence>
<dbReference type="InterPro" id="IPR005929">
    <property type="entry name" value="Ribulokinase"/>
</dbReference>
<evidence type="ECO:0000259" key="9">
    <source>
        <dbReference type="Pfam" id="PF02782"/>
    </source>
</evidence>
<dbReference type="GO" id="GO:0019569">
    <property type="term" value="P:L-arabinose catabolic process to D-xylulose 5-phosphate"/>
    <property type="evidence" value="ECO:0007669"/>
    <property type="project" value="InterPro"/>
</dbReference>
<evidence type="ECO:0000259" key="8">
    <source>
        <dbReference type="Pfam" id="PF00370"/>
    </source>
</evidence>